<dbReference type="Proteomes" id="UP000012040">
    <property type="component" value="Chromosome"/>
</dbReference>
<sequence length="115" mass="12496">MKNINSALIALALVMILPLSGMAAEKQEYCGYPQKEDSSVVIVNKGSIKVVDAESAQAWVVKNSGVCSCFKAELTETTARFDYAIEGSLEPKKVKAPHSSCERIKNETSDLEIND</sequence>
<keyword evidence="3" id="KW-1185">Reference proteome</keyword>
<accession>M4VA08</accession>
<name>M4VA08_9BACT</name>
<feature type="signal peptide" evidence="1">
    <location>
        <begin position="1"/>
        <end position="23"/>
    </location>
</feature>
<feature type="chain" id="PRO_5004060033" evidence="1">
    <location>
        <begin position="24"/>
        <end position="115"/>
    </location>
</feature>
<dbReference type="RefSeq" id="WP_015469351.1">
    <property type="nucleotide sequence ID" value="NC_020813.1"/>
</dbReference>
<dbReference type="KEGG" id="bex:A11Q_641"/>
<keyword evidence="1" id="KW-0732">Signal</keyword>
<dbReference type="AlphaFoldDB" id="M4VA08"/>
<proteinExistence type="predicted"/>
<evidence type="ECO:0000313" key="2">
    <source>
        <dbReference type="EMBL" id="AGH94861.1"/>
    </source>
</evidence>
<protein>
    <submittedName>
        <fullName evidence="2">Uncharacterized protein</fullName>
    </submittedName>
</protein>
<evidence type="ECO:0000313" key="3">
    <source>
        <dbReference type="Proteomes" id="UP000012040"/>
    </source>
</evidence>
<dbReference type="PATRIC" id="fig|1184267.3.peg.650"/>
<evidence type="ECO:0000256" key="1">
    <source>
        <dbReference type="SAM" id="SignalP"/>
    </source>
</evidence>
<dbReference type="HOGENOM" id="CLU_2104207_0_0_7"/>
<reference evidence="2 3" key="1">
    <citation type="journal article" date="2013" name="ISME J.">
        <title>By their genes ye shall know them: genomic signatures of predatory bacteria.</title>
        <authorList>
            <person name="Pasternak Z."/>
            <person name="Pietrokovski S."/>
            <person name="Rotem O."/>
            <person name="Gophna U."/>
            <person name="Lurie-Weinberger M.N."/>
            <person name="Jurkevitch E."/>
        </authorList>
    </citation>
    <scope>NUCLEOTIDE SEQUENCE [LARGE SCALE GENOMIC DNA]</scope>
    <source>
        <strain evidence="2 3">JSS</strain>
    </source>
</reference>
<organism evidence="2 3">
    <name type="scientific">Pseudobdellovibrio exovorus JSS</name>
    <dbReference type="NCBI Taxonomy" id="1184267"/>
    <lineage>
        <taxon>Bacteria</taxon>
        <taxon>Pseudomonadati</taxon>
        <taxon>Bdellovibrionota</taxon>
        <taxon>Bdellovibrionia</taxon>
        <taxon>Bdellovibrionales</taxon>
        <taxon>Pseudobdellovibrionaceae</taxon>
        <taxon>Pseudobdellovibrio</taxon>
    </lineage>
</organism>
<gene>
    <name evidence="2" type="ORF">A11Q_641</name>
</gene>
<dbReference type="EMBL" id="CP003537">
    <property type="protein sequence ID" value="AGH94861.1"/>
    <property type="molecule type" value="Genomic_DNA"/>
</dbReference>